<dbReference type="AlphaFoldDB" id="A0A418IMI4"/>
<evidence type="ECO:0000313" key="2">
    <source>
        <dbReference type="Proteomes" id="UP000285567"/>
    </source>
</evidence>
<protein>
    <submittedName>
        <fullName evidence="1">Uncharacterized protein</fullName>
    </submittedName>
</protein>
<sequence length="140" mass="16920">MSLNVNINSYLKLLENESLTEQRYYQEKNYISKFFYKLFKHPRDKRKELLYLDSIDDESFYQLFSAYTIGSELLTIPDCLNEDIMIYGNIDDFFKDRVKIMKDRLPLKHEAAIHFKDKDCNFVKESLLAFQEKFCHQDIF</sequence>
<dbReference type="Proteomes" id="UP000285567">
    <property type="component" value="Unassembled WGS sequence"/>
</dbReference>
<dbReference type="OrthoDB" id="2413236at2"/>
<evidence type="ECO:0000313" key="1">
    <source>
        <dbReference type="EMBL" id="RIN10050.1"/>
    </source>
</evidence>
<dbReference type="EMBL" id="QXUL01000045">
    <property type="protein sequence ID" value="RIN10050.1"/>
    <property type="molecule type" value="Genomic_DNA"/>
</dbReference>
<organism evidence="1 2">
    <name type="scientific">Staphylococcus xylosus</name>
    <dbReference type="NCBI Taxonomy" id="1288"/>
    <lineage>
        <taxon>Bacteria</taxon>
        <taxon>Bacillati</taxon>
        <taxon>Bacillota</taxon>
        <taxon>Bacilli</taxon>
        <taxon>Bacillales</taxon>
        <taxon>Staphylococcaceae</taxon>
        <taxon>Staphylococcus</taxon>
    </lineage>
</organism>
<name>A0A418IMI4_STAXY</name>
<reference evidence="1 2" key="1">
    <citation type="journal article" date="2016" name="Front. Microbiol.">
        <title>Comprehensive Phylogenetic Analysis of Bovine Non-aureus Staphylococci Species Based on Whole-Genome Sequencing.</title>
        <authorList>
            <person name="Naushad S."/>
            <person name="Barkema H.W."/>
            <person name="Luby C."/>
            <person name="Condas L.A."/>
            <person name="Nobrega D.B."/>
            <person name="Carson D.A."/>
            <person name="De Buck J."/>
        </authorList>
    </citation>
    <scope>NUCLEOTIDE SEQUENCE [LARGE SCALE GENOMIC DNA]</scope>
    <source>
        <strain evidence="1 2">SNUC 102</strain>
    </source>
</reference>
<comment type="caution">
    <text evidence="1">The sequence shown here is derived from an EMBL/GenBank/DDBJ whole genome shotgun (WGS) entry which is preliminary data.</text>
</comment>
<accession>A0A418IMI4</accession>
<proteinExistence type="predicted"/>
<gene>
    <name evidence="1" type="ORF">BU097_09345</name>
</gene>
<keyword evidence="2" id="KW-1185">Reference proteome</keyword>
<dbReference type="RefSeq" id="WP_119604033.1">
    <property type="nucleotide sequence ID" value="NZ_CABIWF010000005.1"/>
</dbReference>